<evidence type="ECO:0000313" key="2">
    <source>
        <dbReference type="EMBL" id="KAK6625107.1"/>
    </source>
</evidence>
<dbReference type="Proteomes" id="UP001372834">
    <property type="component" value="Unassembled WGS sequence"/>
</dbReference>
<reference evidence="2 3" key="1">
    <citation type="submission" date="2023-10" db="EMBL/GenBank/DDBJ databases">
        <title>Genomes of two closely related lineages of the louse Polyplax serrata with different host specificities.</title>
        <authorList>
            <person name="Martinu J."/>
            <person name="Tarabai H."/>
            <person name="Stefka J."/>
            <person name="Hypsa V."/>
        </authorList>
    </citation>
    <scope>NUCLEOTIDE SEQUENCE [LARGE SCALE GENOMIC DNA]</scope>
    <source>
        <strain evidence="2">HR10_N</strain>
    </source>
</reference>
<feature type="region of interest" description="Disordered" evidence="1">
    <location>
        <begin position="54"/>
        <end position="115"/>
    </location>
</feature>
<feature type="compositionally biased region" description="Polar residues" evidence="1">
    <location>
        <begin position="54"/>
        <end position="67"/>
    </location>
</feature>
<name>A0AAN8S4R0_POLSC</name>
<dbReference type="EMBL" id="JAWJWE010000037">
    <property type="protein sequence ID" value="KAK6625107.1"/>
    <property type="molecule type" value="Genomic_DNA"/>
</dbReference>
<accession>A0AAN8S4R0</accession>
<gene>
    <name evidence="2" type="ORF">RUM43_005398</name>
</gene>
<organism evidence="2 3">
    <name type="scientific">Polyplax serrata</name>
    <name type="common">Common mouse louse</name>
    <dbReference type="NCBI Taxonomy" id="468196"/>
    <lineage>
        <taxon>Eukaryota</taxon>
        <taxon>Metazoa</taxon>
        <taxon>Ecdysozoa</taxon>
        <taxon>Arthropoda</taxon>
        <taxon>Hexapoda</taxon>
        <taxon>Insecta</taxon>
        <taxon>Pterygota</taxon>
        <taxon>Neoptera</taxon>
        <taxon>Paraneoptera</taxon>
        <taxon>Psocodea</taxon>
        <taxon>Troctomorpha</taxon>
        <taxon>Phthiraptera</taxon>
        <taxon>Anoplura</taxon>
        <taxon>Polyplacidae</taxon>
        <taxon>Polyplax</taxon>
    </lineage>
</organism>
<dbReference type="AlphaFoldDB" id="A0AAN8S4R0"/>
<evidence type="ECO:0000256" key="1">
    <source>
        <dbReference type="SAM" id="MobiDB-lite"/>
    </source>
</evidence>
<sequence length="158" mass="17486">MVQVPGMEPEKISSQFEQIRQHPFTSFKIIKLTTLFLCFIQETSWPQGSKIKILTNQEQPPGTSGLMTGSDRGKAGDIDEHNRSSGSGWRPTSSSPPLLVNKEIGSQHKFLAGDKPSKTRLIKTSDEEPTTNTLWAINVNNSSGSQVRFINKMGGERI</sequence>
<feature type="compositionally biased region" description="Basic and acidic residues" evidence="1">
    <location>
        <begin position="71"/>
        <end position="83"/>
    </location>
</feature>
<feature type="compositionally biased region" description="Low complexity" evidence="1">
    <location>
        <begin position="84"/>
        <end position="97"/>
    </location>
</feature>
<protein>
    <submittedName>
        <fullName evidence="2">Uncharacterized protein</fullName>
    </submittedName>
</protein>
<evidence type="ECO:0000313" key="3">
    <source>
        <dbReference type="Proteomes" id="UP001372834"/>
    </source>
</evidence>
<proteinExistence type="predicted"/>
<comment type="caution">
    <text evidence="2">The sequence shown here is derived from an EMBL/GenBank/DDBJ whole genome shotgun (WGS) entry which is preliminary data.</text>
</comment>